<accession>A0A7G6TVX3</accession>
<dbReference type="EMBL" id="CP050292">
    <property type="protein sequence ID" value="QND70905.1"/>
    <property type="molecule type" value="Genomic_DNA"/>
</dbReference>
<name>A0A7G6TVX3_9BRAD</name>
<dbReference type="Proteomes" id="UP000515291">
    <property type="component" value="Chromosome"/>
</dbReference>
<dbReference type="AlphaFoldDB" id="A0A7G6TVX3"/>
<gene>
    <name evidence="1" type="ORF">HB776_06400</name>
</gene>
<proteinExistence type="predicted"/>
<evidence type="ECO:0000313" key="1">
    <source>
        <dbReference type="EMBL" id="QND70905.1"/>
    </source>
</evidence>
<sequence>MSGVSEPPQLRIITLRAQIAELGAAIRLLRQAGMDNAAAELLLVRKRAELDGMLWQGRNVRSDPPTGEV</sequence>
<dbReference type="KEGG" id="trb:HB776_06400"/>
<protein>
    <submittedName>
        <fullName evidence="1">Uncharacterized protein</fullName>
    </submittedName>
</protein>
<evidence type="ECO:0000313" key="2">
    <source>
        <dbReference type="Proteomes" id="UP000515291"/>
    </source>
</evidence>
<reference evidence="2" key="1">
    <citation type="journal article" date="2020" name="Mol. Plant Microbe">
        <title>Rhizobial microsymbionts of the narrowly endemic Oxytropis species growing in Kamchatka are characterized by significant genetic diversity and possess a set of genes that are associated with T3SS and T6SS secretion systems and can affect the development of symbiosis.</title>
        <authorList>
            <person name="Safronova V."/>
            <person name="Guro P."/>
            <person name="Sazanova A."/>
            <person name="Kuznetsova I."/>
            <person name="Belimov A."/>
            <person name="Yakubov V."/>
            <person name="Chirak E."/>
            <person name="Afonin A."/>
            <person name="Gogolev Y."/>
            <person name="Andronov E."/>
            <person name="Tikhonovich I."/>
        </authorList>
    </citation>
    <scope>NUCLEOTIDE SEQUENCE [LARGE SCALE GENOMIC DNA]</scope>
    <source>
        <strain evidence="2">581</strain>
    </source>
</reference>
<dbReference type="RefSeq" id="WP_089264565.1">
    <property type="nucleotide sequence ID" value="NZ_CP050292.1"/>
</dbReference>
<organism evidence="1 2">
    <name type="scientific">Tardiphaga robiniae</name>
    <dbReference type="NCBI Taxonomy" id="943830"/>
    <lineage>
        <taxon>Bacteria</taxon>
        <taxon>Pseudomonadati</taxon>
        <taxon>Pseudomonadota</taxon>
        <taxon>Alphaproteobacteria</taxon>
        <taxon>Hyphomicrobiales</taxon>
        <taxon>Nitrobacteraceae</taxon>
        <taxon>Tardiphaga</taxon>
    </lineage>
</organism>